<evidence type="ECO:0000256" key="7">
    <source>
        <dbReference type="ARBA" id="ARBA00023170"/>
    </source>
</evidence>
<keyword evidence="5" id="KW-0297">G-protein coupled receptor</keyword>
<dbReference type="CDD" id="cd00637">
    <property type="entry name" value="7tm_classA_rhodopsin-like"/>
    <property type="match status" value="1"/>
</dbReference>
<keyword evidence="3 10" id="KW-0812">Transmembrane</keyword>
<feature type="transmembrane region" description="Helical" evidence="10">
    <location>
        <begin position="67"/>
        <end position="89"/>
    </location>
</feature>
<organism evidence="12 13">
    <name type="scientific">Elysia marginata</name>
    <dbReference type="NCBI Taxonomy" id="1093978"/>
    <lineage>
        <taxon>Eukaryota</taxon>
        <taxon>Metazoa</taxon>
        <taxon>Spiralia</taxon>
        <taxon>Lophotrochozoa</taxon>
        <taxon>Mollusca</taxon>
        <taxon>Gastropoda</taxon>
        <taxon>Heterobranchia</taxon>
        <taxon>Euthyneura</taxon>
        <taxon>Panpulmonata</taxon>
        <taxon>Sacoglossa</taxon>
        <taxon>Placobranchoidea</taxon>
        <taxon>Plakobranchidae</taxon>
        <taxon>Elysia</taxon>
    </lineage>
</organism>
<reference evidence="12 13" key="1">
    <citation type="journal article" date="2021" name="Elife">
        <title>Chloroplast acquisition without the gene transfer in kleptoplastic sea slugs, Plakobranchus ocellatus.</title>
        <authorList>
            <person name="Maeda T."/>
            <person name="Takahashi S."/>
            <person name="Yoshida T."/>
            <person name="Shimamura S."/>
            <person name="Takaki Y."/>
            <person name="Nagai Y."/>
            <person name="Toyoda A."/>
            <person name="Suzuki Y."/>
            <person name="Arimoto A."/>
            <person name="Ishii H."/>
            <person name="Satoh N."/>
            <person name="Nishiyama T."/>
            <person name="Hasebe M."/>
            <person name="Maruyama T."/>
            <person name="Minagawa J."/>
            <person name="Obokata J."/>
            <person name="Shigenobu S."/>
        </authorList>
    </citation>
    <scope>NUCLEOTIDE SEQUENCE [LARGE SCALE GENOMIC DNA]</scope>
</reference>
<accession>A0AAV4J6T4</accession>
<comment type="caution">
    <text evidence="12">The sequence shown here is derived from an EMBL/GenBank/DDBJ whole genome shotgun (WGS) entry which is preliminary data.</text>
</comment>
<evidence type="ECO:0000256" key="8">
    <source>
        <dbReference type="ARBA" id="ARBA00023224"/>
    </source>
</evidence>
<protein>
    <submittedName>
        <fullName evidence="12">Adenosine receptor A2b</fullName>
    </submittedName>
</protein>
<dbReference type="EMBL" id="BMAT01009942">
    <property type="protein sequence ID" value="GFS16677.1"/>
    <property type="molecule type" value="Genomic_DNA"/>
</dbReference>
<keyword evidence="7 12" id="KW-0675">Receptor</keyword>
<evidence type="ECO:0000256" key="10">
    <source>
        <dbReference type="SAM" id="Phobius"/>
    </source>
</evidence>
<dbReference type="Pfam" id="PF00001">
    <property type="entry name" value="7tm_1"/>
    <property type="match status" value="1"/>
</dbReference>
<gene>
    <name evidence="12" type="ORF">ElyMa_004962700</name>
</gene>
<evidence type="ECO:0000256" key="2">
    <source>
        <dbReference type="ARBA" id="ARBA00022475"/>
    </source>
</evidence>
<dbReference type="GO" id="GO:0004930">
    <property type="term" value="F:G protein-coupled receptor activity"/>
    <property type="evidence" value="ECO:0007669"/>
    <property type="project" value="UniProtKB-KW"/>
</dbReference>
<dbReference type="InterPro" id="IPR017452">
    <property type="entry name" value="GPCR_Rhodpsn_7TM"/>
</dbReference>
<dbReference type="AlphaFoldDB" id="A0AAV4J6T4"/>
<dbReference type="PROSITE" id="PS50262">
    <property type="entry name" value="G_PROTEIN_RECEP_F1_2"/>
    <property type="match status" value="1"/>
</dbReference>
<dbReference type="InterPro" id="IPR000276">
    <property type="entry name" value="GPCR_Rhodpsn"/>
</dbReference>
<sequence>MTGVLVVYNTAYNVINFQDYLECLLRCGIMMGLLITSALHLAFLTVDRYVKIIMPYRYEHIFTINSLIMIAVVLWVVSITICFAPAMGWNVNLANVTTDLNTAIASGSFASRVYPESEWLQGWSPDLQRPRSSHCHSSMKNAKSSRSHCSVPLST</sequence>
<dbReference type="Gene3D" id="1.20.1070.10">
    <property type="entry name" value="Rhodopsin 7-helix transmembrane proteins"/>
    <property type="match status" value="1"/>
</dbReference>
<keyword evidence="4 10" id="KW-1133">Transmembrane helix</keyword>
<evidence type="ECO:0000259" key="11">
    <source>
        <dbReference type="PROSITE" id="PS50262"/>
    </source>
</evidence>
<feature type="compositionally biased region" description="Polar residues" evidence="9">
    <location>
        <begin position="135"/>
        <end position="155"/>
    </location>
</feature>
<comment type="subcellular location">
    <subcellularLocation>
        <location evidence="1">Cell membrane</location>
        <topology evidence="1">Multi-pass membrane protein</topology>
    </subcellularLocation>
</comment>
<evidence type="ECO:0000313" key="12">
    <source>
        <dbReference type="EMBL" id="GFS16677.1"/>
    </source>
</evidence>
<dbReference type="PANTHER" id="PTHR24249:SF372">
    <property type="entry name" value="G-PROTEIN COUPLED RECEPTORS FAMILY 1 PROFILE DOMAIN-CONTAINING PROTEIN"/>
    <property type="match status" value="1"/>
</dbReference>
<dbReference type="PANTHER" id="PTHR24249">
    <property type="entry name" value="HISTAMINE RECEPTOR-RELATED G-PROTEIN COUPLED RECEPTOR"/>
    <property type="match status" value="1"/>
</dbReference>
<proteinExistence type="predicted"/>
<keyword evidence="6 10" id="KW-0472">Membrane</keyword>
<dbReference type="GO" id="GO:0005886">
    <property type="term" value="C:plasma membrane"/>
    <property type="evidence" value="ECO:0007669"/>
    <property type="project" value="UniProtKB-SubCell"/>
</dbReference>
<evidence type="ECO:0000313" key="13">
    <source>
        <dbReference type="Proteomes" id="UP000762676"/>
    </source>
</evidence>
<feature type="region of interest" description="Disordered" evidence="9">
    <location>
        <begin position="131"/>
        <end position="155"/>
    </location>
</feature>
<evidence type="ECO:0000256" key="6">
    <source>
        <dbReference type="ARBA" id="ARBA00023136"/>
    </source>
</evidence>
<evidence type="ECO:0000256" key="4">
    <source>
        <dbReference type="ARBA" id="ARBA00022989"/>
    </source>
</evidence>
<keyword evidence="13" id="KW-1185">Reference proteome</keyword>
<evidence type="ECO:0000256" key="3">
    <source>
        <dbReference type="ARBA" id="ARBA00022692"/>
    </source>
</evidence>
<name>A0AAV4J6T4_9GAST</name>
<keyword evidence="8" id="KW-0807">Transducer</keyword>
<dbReference type="Proteomes" id="UP000762676">
    <property type="component" value="Unassembled WGS sequence"/>
</dbReference>
<evidence type="ECO:0000256" key="1">
    <source>
        <dbReference type="ARBA" id="ARBA00004651"/>
    </source>
</evidence>
<evidence type="ECO:0000256" key="9">
    <source>
        <dbReference type="SAM" id="MobiDB-lite"/>
    </source>
</evidence>
<dbReference type="PROSITE" id="PS00237">
    <property type="entry name" value="G_PROTEIN_RECEP_F1_1"/>
    <property type="match status" value="1"/>
</dbReference>
<feature type="transmembrane region" description="Helical" evidence="10">
    <location>
        <begin position="28"/>
        <end position="46"/>
    </location>
</feature>
<evidence type="ECO:0000256" key="5">
    <source>
        <dbReference type="ARBA" id="ARBA00023040"/>
    </source>
</evidence>
<dbReference type="InterPro" id="IPR050569">
    <property type="entry name" value="TAAR"/>
</dbReference>
<dbReference type="SUPFAM" id="SSF81321">
    <property type="entry name" value="Family A G protein-coupled receptor-like"/>
    <property type="match status" value="1"/>
</dbReference>
<feature type="domain" description="G-protein coupled receptors family 1 profile" evidence="11">
    <location>
        <begin position="1"/>
        <end position="155"/>
    </location>
</feature>
<keyword evidence="2" id="KW-1003">Cell membrane</keyword>